<sequence>MKTLSLKLDDDIFNETEEVTGMLKIARNRYINEALKVFNEYQKRKLLKHKLLQESKVAYGNSLDILEEFERILDAD</sequence>
<dbReference type="Proteomes" id="UP001165460">
    <property type="component" value="Unassembled WGS sequence"/>
</dbReference>
<evidence type="ECO:0000313" key="1">
    <source>
        <dbReference type="EMBL" id="MCJ0742780.1"/>
    </source>
</evidence>
<evidence type="ECO:0000313" key="2">
    <source>
        <dbReference type="Proteomes" id="UP001165460"/>
    </source>
</evidence>
<gene>
    <name evidence="1" type="ORF">MMF97_08670</name>
</gene>
<reference evidence="1" key="1">
    <citation type="submission" date="2022-03" db="EMBL/GenBank/DDBJ databases">
        <authorList>
            <person name="Woo C.Y."/>
        </authorList>
    </citation>
    <scope>NUCLEOTIDE SEQUENCE</scope>
    <source>
        <strain evidence="1">CYS-01</strain>
    </source>
</reference>
<evidence type="ECO:0008006" key="3">
    <source>
        <dbReference type="Google" id="ProtNLM"/>
    </source>
</evidence>
<name>A0ABS9ZWT6_9SPHI</name>
<dbReference type="EMBL" id="JALGBH010000002">
    <property type="protein sequence ID" value="MCJ0742780.1"/>
    <property type="molecule type" value="Genomic_DNA"/>
</dbReference>
<accession>A0ABS9ZWT6</accession>
<organism evidence="1 2">
    <name type="scientific">Pedobacter montanisoli</name>
    <dbReference type="NCBI Taxonomy" id="2923277"/>
    <lineage>
        <taxon>Bacteria</taxon>
        <taxon>Pseudomonadati</taxon>
        <taxon>Bacteroidota</taxon>
        <taxon>Sphingobacteriia</taxon>
        <taxon>Sphingobacteriales</taxon>
        <taxon>Sphingobacteriaceae</taxon>
        <taxon>Pedobacter</taxon>
    </lineage>
</organism>
<comment type="caution">
    <text evidence="1">The sequence shown here is derived from an EMBL/GenBank/DDBJ whole genome shotgun (WGS) entry which is preliminary data.</text>
</comment>
<proteinExistence type="predicted"/>
<dbReference type="RefSeq" id="WP_243361551.1">
    <property type="nucleotide sequence ID" value="NZ_JALGBH010000002.1"/>
</dbReference>
<keyword evidence="2" id="KW-1185">Reference proteome</keyword>
<protein>
    <recommendedName>
        <fullName evidence="3">CopG family transcriptional regulator</fullName>
    </recommendedName>
</protein>